<feature type="region of interest" description="Disordered" evidence="1">
    <location>
        <begin position="44"/>
        <end position="105"/>
    </location>
</feature>
<dbReference type="Proteomes" id="UP001283361">
    <property type="component" value="Unassembled WGS sequence"/>
</dbReference>
<evidence type="ECO:0000313" key="3">
    <source>
        <dbReference type="Proteomes" id="UP001283361"/>
    </source>
</evidence>
<feature type="compositionally biased region" description="Polar residues" evidence="1">
    <location>
        <begin position="55"/>
        <end position="72"/>
    </location>
</feature>
<feature type="compositionally biased region" description="Polar residues" evidence="1">
    <location>
        <begin position="1"/>
        <end position="10"/>
    </location>
</feature>
<keyword evidence="3" id="KW-1185">Reference proteome</keyword>
<dbReference type="EMBL" id="JAWDGP010004303">
    <property type="protein sequence ID" value="KAK3765439.1"/>
    <property type="molecule type" value="Genomic_DNA"/>
</dbReference>
<protein>
    <submittedName>
        <fullName evidence="2">Uncharacterized protein</fullName>
    </submittedName>
</protein>
<gene>
    <name evidence="2" type="ORF">RRG08_066986</name>
</gene>
<name>A0AAE0Z9N6_9GAST</name>
<sequence length="192" mass="21328">MQDETVQNKASDAAREAGSSRLVKGFLNIKSPWAAQSVLMLTDHPGGDKHLTSELPKSSGSQPLRRQSTGRGTLSDRRGGSDRQTRELREADAGLGKTRGPGWKRTASVFATGGPALLSDQLKRRQQRLGHNNWPNHRSSQWGQTPLEKDIFTRGSLFLRLPWLELRPDVTDTETIHKLELLLLSPSRDKSS</sequence>
<dbReference type="AlphaFoldDB" id="A0AAE0Z9N6"/>
<proteinExistence type="predicted"/>
<feature type="region of interest" description="Disordered" evidence="1">
    <location>
        <begin position="1"/>
        <end position="20"/>
    </location>
</feature>
<evidence type="ECO:0000313" key="2">
    <source>
        <dbReference type="EMBL" id="KAK3765439.1"/>
    </source>
</evidence>
<evidence type="ECO:0000256" key="1">
    <source>
        <dbReference type="SAM" id="MobiDB-lite"/>
    </source>
</evidence>
<reference evidence="2" key="1">
    <citation type="journal article" date="2023" name="G3 (Bethesda)">
        <title>A reference genome for the long-term kleptoplast-retaining sea slug Elysia crispata morphotype clarki.</title>
        <authorList>
            <person name="Eastman K.E."/>
            <person name="Pendleton A.L."/>
            <person name="Shaikh M.A."/>
            <person name="Suttiyut T."/>
            <person name="Ogas R."/>
            <person name="Tomko P."/>
            <person name="Gavelis G."/>
            <person name="Widhalm J.R."/>
            <person name="Wisecaver J.H."/>
        </authorList>
    </citation>
    <scope>NUCLEOTIDE SEQUENCE</scope>
    <source>
        <strain evidence="2">ECLA1</strain>
    </source>
</reference>
<accession>A0AAE0Z9N6</accession>
<comment type="caution">
    <text evidence="2">The sequence shown here is derived from an EMBL/GenBank/DDBJ whole genome shotgun (WGS) entry which is preliminary data.</text>
</comment>
<feature type="compositionally biased region" description="Basic and acidic residues" evidence="1">
    <location>
        <begin position="74"/>
        <end position="92"/>
    </location>
</feature>
<organism evidence="2 3">
    <name type="scientific">Elysia crispata</name>
    <name type="common">lettuce slug</name>
    <dbReference type="NCBI Taxonomy" id="231223"/>
    <lineage>
        <taxon>Eukaryota</taxon>
        <taxon>Metazoa</taxon>
        <taxon>Spiralia</taxon>
        <taxon>Lophotrochozoa</taxon>
        <taxon>Mollusca</taxon>
        <taxon>Gastropoda</taxon>
        <taxon>Heterobranchia</taxon>
        <taxon>Euthyneura</taxon>
        <taxon>Panpulmonata</taxon>
        <taxon>Sacoglossa</taxon>
        <taxon>Placobranchoidea</taxon>
        <taxon>Plakobranchidae</taxon>
        <taxon>Elysia</taxon>
    </lineage>
</organism>